<sequence length="124" mass="14619">MKNLLEIYAIFSAILGSSIYIAQKKAVKLPEIINFYVNDFLIIPIVLTISLYVLRWSKNDKKYQLPLWIILYCSGLYAVIFEYFLPKTHPRYTADSVDVFLYFLSGFLFFMLQKIDENNLKKNN</sequence>
<keyword evidence="1" id="KW-0472">Membrane</keyword>
<dbReference type="RefSeq" id="WP_101916551.1">
    <property type="nucleotide sequence ID" value="NZ_JAJGWS010000003.1"/>
</dbReference>
<feature type="transmembrane region" description="Helical" evidence="1">
    <location>
        <begin position="66"/>
        <end position="86"/>
    </location>
</feature>
<dbReference type="Proteomes" id="UP000234211">
    <property type="component" value="Unassembled WGS sequence"/>
</dbReference>
<feature type="transmembrane region" description="Helical" evidence="1">
    <location>
        <begin position="7"/>
        <end position="23"/>
    </location>
</feature>
<gene>
    <name evidence="2" type="ORF">TNO020_180062</name>
</gene>
<dbReference type="AlphaFoldDB" id="A0A2H1YEY2"/>
<evidence type="ECO:0000313" key="2">
    <source>
        <dbReference type="EMBL" id="SOS74033.1"/>
    </source>
</evidence>
<dbReference type="OrthoDB" id="1447802at2"/>
<feature type="transmembrane region" description="Helical" evidence="1">
    <location>
        <begin position="35"/>
        <end position="54"/>
    </location>
</feature>
<feature type="transmembrane region" description="Helical" evidence="1">
    <location>
        <begin position="92"/>
        <end position="112"/>
    </location>
</feature>
<protein>
    <recommendedName>
        <fullName evidence="4">Magnesium citrate secondary transporter</fullName>
    </recommendedName>
</protein>
<accession>A0A2H1YEY2</accession>
<evidence type="ECO:0008006" key="4">
    <source>
        <dbReference type="Google" id="ProtNLM"/>
    </source>
</evidence>
<name>A0A2H1YEY2_9FLAO</name>
<organism evidence="2 3">
    <name type="scientific">Tenacibaculum piscium</name>
    <dbReference type="NCBI Taxonomy" id="1458515"/>
    <lineage>
        <taxon>Bacteria</taxon>
        <taxon>Pseudomonadati</taxon>
        <taxon>Bacteroidota</taxon>
        <taxon>Flavobacteriia</taxon>
        <taxon>Flavobacteriales</taxon>
        <taxon>Flavobacteriaceae</taxon>
        <taxon>Tenacibaculum</taxon>
    </lineage>
</organism>
<dbReference type="EMBL" id="OENF01000010">
    <property type="protein sequence ID" value="SOS74033.1"/>
    <property type="molecule type" value="Genomic_DNA"/>
</dbReference>
<keyword evidence="3" id="KW-1185">Reference proteome</keyword>
<proteinExistence type="predicted"/>
<reference evidence="3" key="1">
    <citation type="submission" date="2017-11" db="EMBL/GenBank/DDBJ databases">
        <authorList>
            <person name="Duchaud E."/>
        </authorList>
    </citation>
    <scope>NUCLEOTIDE SEQUENCE [LARGE SCALE GENOMIC DNA]</scope>
    <source>
        <strain evidence="3">Tenacibaculum sp. TNO020</strain>
    </source>
</reference>
<evidence type="ECO:0000256" key="1">
    <source>
        <dbReference type="SAM" id="Phobius"/>
    </source>
</evidence>
<evidence type="ECO:0000313" key="3">
    <source>
        <dbReference type="Proteomes" id="UP000234211"/>
    </source>
</evidence>
<keyword evidence="1" id="KW-1133">Transmembrane helix</keyword>
<keyword evidence="1" id="KW-0812">Transmembrane</keyword>